<proteinExistence type="predicted"/>
<evidence type="ECO:0000313" key="3">
    <source>
        <dbReference type="Proteomes" id="UP000886724"/>
    </source>
</evidence>
<dbReference type="GO" id="GO:0003735">
    <property type="term" value="F:structural constituent of ribosome"/>
    <property type="evidence" value="ECO:0007669"/>
    <property type="project" value="TreeGrafter"/>
</dbReference>
<feature type="domain" description="S1 motif" evidence="1">
    <location>
        <begin position="8"/>
        <end position="77"/>
    </location>
</feature>
<evidence type="ECO:0000259" key="1">
    <source>
        <dbReference type="PROSITE" id="PS50126"/>
    </source>
</evidence>
<organism evidence="2 3">
    <name type="scientific">Candidatus Erysipelatoclostridium merdavium</name>
    <dbReference type="NCBI Taxonomy" id="2838566"/>
    <lineage>
        <taxon>Bacteria</taxon>
        <taxon>Bacillati</taxon>
        <taxon>Bacillota</taxon>
        <taxon>Erysipelotrichia</taxon>
        <taxon>Erysipelotrichales</taxon>
        <taxon>Erysipelotrichales incertae sedis</taxon>
    </lineage>
</organism>
<dbReference type="AlphaFoldDB" id="A0A9D1XLI4"/>
<dbReference type="Proteomes" id="UP000886724">
    <property type="component" value="Unassembled WGS sequence"/>
</dbReference>
<name>A0A9D1XLI4_9FIRM</name>
<protein>
    <submittedName>
        <fullName evidence="2">S1 RNA-binding domain-containing protein</fullName>
    </submittedName>
</protein>
<dbReference type="InterPro" id="IPR003029">
    <property type="entry name" value="S1_domain"/>
</dbReference>
<gene>
    <name evidence="2" type="ORF">H9980_04645</name>
</gene>
<dbReference type="EMBL" id="DXET01000104">
    <property type="protein sequence ID" value="HIX81247.1"/>
    <property type="molecule type" value="Genomic_DNA"/>
</dbReference>
<dbReference type="PROSITE" id="PS50126">
    <property type="entry name" value="S1"/>
    <property type="match status" value="1"/>
</dbReference>
<sequence length="125" mass="14192">MGQKIKRGDIIDVKITGIQPYGAFASLPDNSTGLIHISEISDKFVKSIDSFVKVGQSIKVKVIDFDESTNHARLSLKAIDNRYRRRNKRVYYKNPRRSIVETPNGFKPLAAAMQIWIKQGITEEN</sequence>
<dbReference type="GO" id="GO:0006412">
    <property type="term" value="P:translation"/>
    <property type="evidence" value="ECO:0007669"/>
    <property type="project" value="TreeGrafter"/>
</dbReference>
<dbReference type="Pfam" id="PF00575">
    <property type="entry name" value="S1"/>
    <property type="match status" value="1"/>
</dbReference>
<dbReference type="SUPFAM" id="SSF50249">
    <property type="entry name" value="Nucleic acid-binding proteins"/>
    <property type="match status" value="1"/>
</dbReference>
<dbReference type="InterPro" id="IPR050437">
    <property type="entry name" value="Ribos_protein_bS1-like"/>
</dbReference>
<reference evidence="2" key="1">
    <citation type="journal article" date="2021" name="PeerJ">
        <title>Extensive microbial diversity within the chicken gut microbiome revealed by metagenomics and culture.</title>
        <authorList>
            <person name="Gilroy R."/>
            <person name="Ravi A."/>
            <person name="Getino M."/>
            <person name="Pursley I."/>
            <person name="Horton D.L."/>
            <person name="Alikhan N.F."/>
            <person name="Baker D."/>
            <person name="Gharbi K."/>
            <person name="Hall N."/>
            <person name="Watson M."/>
            <person name="Adriaenssens E.M."/>
            <person name="Foster-Nyarko E."/>
            <person name="Jarju S."/>
            <person name="Secka A."/>
            <person name="Antonio M."/>
            <person name="Oren A."/>
            <person name="Chaudhuri R.R."/>
            <person name="La Ragione R."/>
            <person name="Hildebrand F."/>
            <person name="Pallen M.J."/>
        </authorList>
    </citation>
    <scope>NUCLEOTIDE SEQUENCE</scope>
    <source>
        <strain evidence="2">ChiGjej1B1-14440</strain>
    </source>
</reference>
<reference evidence="2" key="2">
    <citation type="submission" date="2021-04" db="EMBL/GenBank/DDBJ databases">
        <authorList>
            <person name="Gilroy R."/>
        </authorList>
    </citation>
    <scope>NUCLEOTIDE SEQUENCE</scope>
    <source>
        <strain evidence="2">ChiGjej1B1-14440</strain>
    </source>
</reference>
<dbReference type="PANTHER" id="PTHR10724:SF10">
    <property type="entry name" value="S1 RNA-BINDING DOMAIN-CONTAINING PROTEIN 1"/>
    <property type="match status" value="1"/>
</dbReference>
<dbReference type="NCBIfam" id="NF040579">
    <property type="entry name" value="S1_dom_CvfD"/>
    <property type="match status" value="1"/>
</dbReference>
<dbReference type="GO" id="GO:0003729">
    <property type="term" value="F:mRNA binding"/>
    <property type="evidence" value="ECO:0007669"/>
    <property type="project" value="TreeGrafter"/>
</dbReference>
<dbReference type="PANTHER" id="PTHR10724">
    <property type="entry name" value="30S RIBOSOMAL PROTEIN S1"/>
    <property type="match status" value="1"/>
</dbReference>
<accession>A0A9D1XLI4</accession>
<dbReference type="InterPro" id="IPR012340">
    <property type="entry name" value="NA-bd_OB-fold"/>
</dbReference>
<evidence type="ECO:0000313" key="2">
    <source>
        <dbReference type="EMBL" id="HIX81247.1"/>
    </source>
</evidence>
<dbReference type="SMART" id="SM00316">
    <property type="entry name" value="S1"/>
    <property type="match status" value="1"/>
</dbReference>
<comment type="caution">
    <text evidence="2">The sequence shown here is derived from an EMBL/GenBank/DDBJ whole genome shotgun (WGS) entry which is preliminary data.</text>
</comment>
<dbReference type="Gene3D" id="2.40.50.140">
    <property type="entry name" value="Nucleic acid-binding proteins"/>
    <property type="match status" value="1"/>
</dbReference>